<dbReference type="Gene3D" id="1.10.10.10">
    <property type="entry name" value="Winged helix-like DNA-binding domain superfamily/Winged helix DNA-binding domain"/>
    <property type="match status" value="1"/>
</dbReference>
<proteinExistence type="predicted"/>
<dbReference type="InterPro" id="IPR036388">
    <property type="entry name" value="WH-like_DNA-bd_sf"/>
</dbReference>
<gene>
    <name evidence="5" type="ORF">METZ01_LOCUS304303</name>
</gene>
<dbReference type="InterPro" id="IPR000835">
    <property type="entry name" value="HTH_MarR-typ"/>
</dbReference>
<keyword evidence="2" id="KW-0238">DNA-binding</keyword>
<evidence type="ECO:0000259" key="4">
    <source>
        <dbReference type="PROSITE" id="PS50995"/>
    </source>
</evidence>
<keyword evidence="1" id="KW-0805">Transcription regulation</keyword>
<keyword evidence="3" id="KW-0804">Transcription</keyword>
<dbReference type="PRINTS" id="PR00598">
    <property type="entry name" value="HTHMARR"/>
</dbReference>
<dbReference type="PROSITE" id="PS50995">
    <property type="entry name" value="HTH_MARR_2"/>
    <property type="match status" value="1"/>
</dbReference>
<dbReference type="Pfam" id="PF12802">
    <property type="entry name" value="MarR_2"/>
    <property type="match status" value="1"/>
</dbReference>
<evidence type="ECO:0000256" key="3">
    <source>
        <dbReference type="ARBA" id="ARBA00023163"/>
    </source>
</evidence>
<dbReference type="GO" id="GO:0003677">
    <property type="term" value="F:DNA binding"/>
    <property type="evidence" value="ECO:0007669"/>
    <property type="project" value="UniProtKB-KW"/>
</dbReference>
<reference evidence="5" key="1">
    <citation type="submission" date="2018-05" db="EMBL/GenBank/DDBJ databases">
        <authorList>
            <person name="Lanie J.A."/>
            <person name="Ng W.-L."/>
            <person name="Kazmierczak K.M."/>
            <person name="Andrzejewski T.M."/>
            <person name="Davidsen T.M."/>
            <person name="Wayne K.J."/>
            <person name="Tettelin H."/>
            <person name="Glass J.I."/>
            <person name="Rusch D."/>
            <person name="Podicherti R."/>
            <person name="Tsui H.-C.T."/>
            <person name="Winkler M.E."/>
        </authorList>
    </citation>
    <scope>NUCLEOTIDE SEQUENCE</scope>
</reference>
<dbReference type="SMART" id="SM00347">
    <property type="entry name" value="HTH_MARR"/>
    <property type="match status" value="1"/>
</dbReference>
<feature type="domain" description="HTH marR-type" evidence="4">
    <location>
        <begin position="10"/>
        <end position="144"/>
    </location>
</feature>
<evidence type="ECO:0000256" key="2">
    <source>
        <dbReference type="ARBA" id="ARBA00023125"/>
    </source>
</evidence>
<organism evidence="5">
    <name type="scientific">marine metagenome</name>
    <dbReference type="NCBI Taxonomy" id="408172"/>
    <lineage>
        <taxon>unclassified sequences</taxon>
        <taxon>metagenomes</taxon>
        <taxon>ecological metagenomes</taxon>
    </lineage>
</organism>
<name>A0A382MRJ1_9ZZZZ</name>
<evidence type="ECO:0000256" key="1">
    <source>
        <dbReference type="ARBA" id="ARBA00023015"/>
    </source>
</evidence>
<dbReference type="GO" id="GO:0003700">
    <property type="term" value="F:DNA-binding transcription factor activity"/>
    <property type="evidence" value="ECO:0007669"/>
    <property type="project" value="InterPro"/>
</dbReference>
<protein>
    <recommendedName>
        <fullName evidence="4">HTH marR-type domain-containing protein</fullName>
    </recommendedName>
</protein>
<evidence type="ECO:0000313" key="5">
    <source>
        <dbReference type="EMBL" id="SVC51449.1"/>
    </source>
</evidence>
<dbReference type="InterPro" id="IPR036390">
    <property type="entry name" value="WH_DNA-bd_sf"/>
</dbReference>
<dbReference type="SUPFAM" id="SSF46785">
    <property type="entry name" value="Winged helix' DNA-binding domain"/>
    <property type="match status" value="1"/>
</dbReference>
<sequence>MENKDSLQFHMNMGKLISSVHNMITRRFVQNAHEAGLDISLDQWMVLGPIHYHGDASQKLLSDFCFKDKTSITRIVNTLEKKNLVVRVPDQLDHRVNRIILTNAGKQLFNDVLPIMNKTKKEVSRDIAESDIEIFKDVLTKIISNLENE</sequence>
<dbReference type="PANTHER" id="PTHR42756">
    <property type="entry name" value="TRANSCRIPTIONAL REGULATOR, MARR"/>
    <property type="match status" value="1"/>
</dbReference>
<dbReference type="EMBL" id="UINC01095397">
    <property type="protein sequence ID" value="SVC51449.1"/>
    <property type="molecule type" value="Genomic_DNA"/>
</dbReference>
<dbReference type="PANTHER" id="PTHR42756:SF1">
    <property type="entry name" value="TRANSCRIPTIONAL REPRESSOR OF EMRAB OPERON"/>
    <property type="match status" value="1"/>
</dbReference>
<accession>A0A382MRJ1</accession>
<dbReference type="AlphaFoldDB" id="A0A382MRJ1"/>